<evidence type="ECO:0000313" key="6">
    <source>
        <dbReference type="EMBL" id="THE63020.1"/>
    </source>
</evidence>
<dbReference type="Pfam" id="PF09339">
    <property type="entry name" value="HTH_IclR"/>
    <property type="match status" value="1"/>
</dbReference>
<dbReference type="PANTHER" id="PTHR30136">
    <property type="entry name" value="HELIX-TURN-HELIX TRANSCRIPTIONAL REGULATOR, ICLR FAMILY"/>
    <property type="match status" value="1"/>
</dbReference>
<keyword evidence="7" id="KW-1185">Reference proteome</keyword>
<evidence type="ECO:0000259" key="4">
    <source>
        <dbReference type="PROSITE" id="PS51077"/>
    </source>
</evidence>
<evidence type="ECO:0000256" key="3">
    <source>
        <dbReference type="ARBA" id="ARBA00023163"/>
    </source>
</evidence>
<protein>
    <submittedName>
        <fullName evidence="6">IclR family transcriptional regulator</fullName>
    </submittedName>
</protein>
<proteinExistence type="predicted"/>
<feature type="domain" description="IclR-ED" evidence="5">
    <location>
        <begin position="115"/>
        <end position="299"/>
    </location>
</feature>
<dbReference type="Proteomes" id="UP000318864">
    <property type="component" value="Unassembled WGS sequence"/>
</dbReference>
<dbReference type="PROSITE" id="PS51077">
    <property type="entry name" value="HTH_ICLR"/>
    <property type="match status" value="1"/>
</dbReference>
<dbReference type="SMART" id="SM00346">
    <property type="entry name" value="HTH_ICLR"/>
    <property type="match status" value="1"/>
</dbReference>
<evidence type="ECO:0000256" key="2">
    <source>
        <dbReference type="ARBA" id="ARBA00023125"/>
    </source>
</evidence>
<evidence type="ECO:0000256" key="1">
    <source>
        <dbReference type="ARBA" id="ARBA00023015"/>
    </source>
</evidence>
<sequence>MRNSWVEIRLNVVCGRCRDHDLATVSAAVARASVGRCPNYIVVGCLDGSMGRHRVKATETSFAIIETLVTKQEASLSELTEAVETPQTTVYDHLETLCDLGYVRKDDGTYRPTLQFLKLGGHVRFDQDLYHVARPKLRQITEETGEPATLAVEEDDYAVFVYSTEGEYTTRSTQADGSHTWLHTNALGKVFLAYADRERVDQLIDDYGLPSNTEHTITDQNELHRELASIREQGYALDREEGKLSMQGVAKPIFSPSNDVIAAVSVYSSTRRMRNEEFLEQVLRPLERAVDVIEVDIAHGV</sequence>
<name>A0A4S3THP9_9EURY</name>
<evidence type="ECO:0000313" key="7">
    <source>
        <dbReference type="Proteomes" id="UP000318864"/>
    </source>
</evidence>
<dbReference type="InterPro" id="IPR014757">
    <property type="entry name" value="Tscrpt_reg_IclR_C"/>
</dbReference>
<accession>A0A4S3THP9</accession>
<dbReference type="InterPro" id="IPR005471">
    <property type="entry name" value="Tscrpt_reg_IclR_N"/>
</dbReference>
<evidence type="ECO:0000259" key="5">
    <source>
        <dbReference type="PROSITE" id="PS51078"/>
    </source>
</evidence>
<dbReference type="SUPFAM" id="SSF46785">
    <property type="entry name" value="Winged helix' DNA-binding domain"/>
    <property type="match status" value="1"/>
</dbReference>
<comment type="caution">
    <text evidence="6">The sequence shown here is derived from an EMBL/GenBank/DDBJ whole genome shotgun (WGS) entry which is preliminary data.</text>
</comment>
<keyword evidence="3" id="KW-0804">Transcription</keyword>
<dbReference type="InterPro" id="IPR050707">
    <property type="entry name" value="HTH_MetabolicPath_Reg"/>
</dbReference>
<dbReference type="PANTHER" id="PTHR30136:SF35">
    <property type="entry name" value="HTH-TYPE TRANSCRIPTIONAL REGULATOR RV1719"/>
    <property type="match status" value="1"/>
</dbReference>
<dbReference type="InterPro" id="IPR036388">
    <property type="entry name" value="WH-like_DNA-bd_sf"/>
</dbReference>
<dbReference type="GO" id="GO:0003700">
    <property type="term" value="F:DNA-binding transcription factor activity"/>
    <property type="evidence" value="ECO:0007669"/>
    <property type="project" value="TreeGrafter"/>
</dbReference>
<dbReference type="EMBL" id="RBZW01000076">
    <property type="protein sequence ID" value="THE63020.1"/>
    <property type="molecule type" value="Genomic_DNA"/>
</dbReference>
<dbReference type="InterPro" id="IPR029016">
    <property type="entry name" value="GAF-like_dom_sf"/>
</dbReference>
<dbReference type="Gene3D" id="3.30.450.40">
    <property type="match status" value="1"/>
</dbReference>
<keyword evidence="2" id="KW-0238">DNA-binding</keyword>
<dbReference type="GO" id="GO:0003677">
    <property type="term" value="F:DNA binding"/>
    <property type="evidence" value="ECO:0007669"/>
    <property type="project" value="UniProtKB-KW"/>
</dbReference>
<organism evidence="6 7">
    <name type="scientific">Salinadaptatus halalkaliphilus</name>
    <dbReference type="NCBI Taxonomy" id="2419781"/>
    <lineage>
        <taxon>Archaea</taxon>
        <taxon>Methanobacteriati</taxon>
        <taxon>Methanobacteriota</taxon>
        <taxon>Stenosarchaea group</taxon>
        <taxon>Halobacteria</taxon>
        <taxon>Halobacteriales</taxon>
        <taxon>Natrialbaceae</taxon>
        <taxon>Salinadaptatus</taxon>
    </lineage>
</organism>
<feature type="domain" description="HTH iclR-type" evidence="4">
    <location>
        <begin position="55"/>
        <end position="114"/>
    </location>
</feature>
<dbReference type="AlphaFoldDB" id="A0A4S3THP9"/>
<dbReference type="InterPro" id="IPR036390">
    <property type="entry name" value="WH_DNA-bd_sf"/>
</dbReference>
<keyword evidence="1" id="KW-0805">Transcription regulation</keyword>
<dbReference type="PROSITE" id="PS51078">
    <property type="entry name" value="ICLR_ED"/>
    <property type="match status" value="1"/>
</dbReference>
<dbReference type="Pfam" id="PF01614">
    <property type="entry name" value="IclR_C"/>
    <property type="match status" value="1"/>
</dbReference>
<dbReference type="SUPFAM" id="SSF55781">
    <property type="entry name" value="GAF domain-like"/>
    <property type="match status" value="1"/>
</dbReference>
<reference evidence="6 7" key="1">
    <citation type="submission" date="2018-10" db="EMBL/GenBank/DDBJ databases">
        <title>Natronolimnobius sp. XQ-INN 246 isolated from Inner Mongolia Autonomous Region of China.</title>
        <authorList>
            <person name="Xue Q."/>
        </authorList>
    </citation>
    <scope>NUCLEOTIDE SEQUENCE [LARGE SCALE GENOMIC DNA]</scope>
    <source>
        <strain evidence="6 7">XQ-INN 246</strain>
    </source>
</reference>
<dbReference type="Gene3D" id="1.10.10.10">
    <property type="entry name" value="Winged helix-like DNA-binding domain superfamily/Winged helix DNA-binding domain"/>
    <property type="match status" value="1"/>
</dbReference>
<dbReference type="GO" id="GO:0045892">
    <property type="term" value="P:negative regulation of DNA-templated transcription"/>
    <property type="evidence" value="ECO:0007669"/>
    <property type="project" value="TreeGrafter"/>
</dbReference>
<gene>
    <name evidence="6" type="ORF">D8Y22_21505</name>
</gene>